<keyword evidence="4 5" id="KW-0472">Membrane</keyword>
<dbReference type="PANTHER" id="PTHR24064">
    <property type="entry name" value="SOLUTE CARRIER FAMILY 22 MEMBER"/>
    <property type="match status" value="1"/>
</dbReference>
<dbReference type="EMBL" id="QCYY01002846">
    <property type="protein sequence ID" value="ROT67114.1"/>
    <property type="molecule type" value="Genomic_DNA"/>
</dbReference>
<comment type="caution">
    <text evidence="6">The sequence shown here is derived from an EMBL/GenBank/DDBJ whole genome shotgun (WGS) entry which is preliminary data.</text>
</comment>
<evidence type="ECO:0000256" key="3">
    <source>
        <dbReference type="ARBA" id="ARBA00022989"/>
    </source>
</evidence>
<name>A0A423SSD6_PENVA</name>
<comment type="subcellular location">
    <subcellularLocation>
        <location evidence="1">Membrane</location>
        <topology evidence="1">Multi-pass membrane protein</topology>
    </subcellularLocation>
</comment>
<dbReference type="OrthoDB" id="6376784at2759"/>
<feature type="transmembrane region" description="Helical" evidence="5">
    <location>
        <begin position="97"/>
        <end position="116"/>
    </location>
</feature>
<dbReference type="Pfam" id="PF00083">
    <property type="entry name" value="Sugar_tr"/>
    <property type="match status" value="1"/>
</dbReference>
<evidence type="ECO:0000256" key="4">
    <source>
        <dbReference type="ARBA" id="ARBA00023136"/>
    </source>
</evidence>
<accession>A0A423SSD6</accession>
<dbReference type="AlphaFoldDB" id="A0A423SSD6"/>
<dbReference type="GO" id="GO:0016020">
    <property type="term" value="C:membrane"/>
    <property type="evidence" value="ECO:0007669"/>
    <property type="project" value="UniProtKB-SubCell"/>
</dbReference>
<evidence type="ECO:0000256" key="5">
    <source>
        <dbReference type="SAM" id="Phobius"/>
    </source>
</evidence>
<dbReference type="InterPro" id="IPR036259">
    <property type="entry name" value="MFS_trans_sf"/>
</dbReference>
<evidence type="ECO:0000313" key="7">
    <source>
        <dbReference type="Proteomes" id="UP000283509"/>
    </source>
</evidence>
<dbReference type="SUPFAM" id="SSF103473">
    <property type="entry name" value="MFS general substrate transporter"/>
    <property type="match status" value="1"/>
</dbReference>
<evidence type="ECO:0000313" key="6">
    <source>
        <dbReference type="EMBL" id="ROT67114.1"/>
    </source>
</evidence>
<keyword evidence="7" id="KW-1185">Reference proteome</keyword>
<dbReference type="GO" id="GO:0022857">
    <property type="term" value="F:transmembrane transporter activity"/>
    <property type="evidence" value="ECO:0007669"/>
    <property type="project" value="InterPro"/>
</dbReference>
<reference evidence="6 7" key="2">
    <citation type="submission" date="2019-01" db="EMBL/GenBank/DDBJ databases">
        <title>The decoding of complex shrimp genome reveals the adaptation for benthos swimmer, frequently molting mechanism and breeding impact on genome.</title>
        <authorList>
            <person name="Sun Y."/>
            <person name="Gao Y."/>
            <person name="Yu Y."/>
        </authorList>
    </citation>
    <scope>NUCLEOTIDE SEQUENCE [LARGE SCALE GENOMIC DNA]</scope>
    <source>
        <tissue evidence="6">Muscle</tissue>
    </source>
</reference>
<gene>
    <name evidence="6" type="ORF">C7M84_014808</name>
</gene>
<dbReference type="InterPro" id="IPR005828">
    <property type="entry name" value="MFS_sugar_transport-like"/>
</dbReference>
<sequence length="143" mass="16247">MAGSQTDMGVRRCTWRAYLPSSSWGMPCPGCPTCPPSCSRAFSWVGHPSSTETGYSLVMETCEPRLRSIIGIIVYLPWCFSLITLGGFGYLLRDWRWLMFTVSMPGLLYLPVLWLMDESPRWLIVRGRHADALRVLRKALTLE</sequence>
<organism evidence="6 7">
    <name type="scientific">Penaeus vannamei</name>
    <name type="common">Whiteleg shrimp</name>
    <name type="synonym">Litopenaeus vannamei</name>
    <dbReference type="NCBI Taxonomy" id="6689"/>
    <lineage>
        <taxon>Eukaryota</taxon>
        <taxon>Metazoa</taxon>
        <taxon>Ecdysozoa</taxon>
        <taxon>Arthropoda</taxon>
        <taxon>Crustacea</taxon>
        <taxon>Multicrustacea</taxon>
        <taxon>Malacostraca</taxon>
        <taxon>Eumalacostraca</taxon>
        <taxon>Eucarida</taxon>
        <taxon>Decapoda</taxon>
        <taxon>Dendrobranchiata</taxon>
        <taxon>Penaeoidea</taxon>
        <taxon>Penaeidae</taxon>
        <taxon>Penaeus</taxon>
    </lineage>
</organism>
<evidence type="ECO:0000256" key="2">
    <source>
        <dbReference type="ARBA" id="ARBA00022692"/>
    </source>
</evidence>
<keyword evidence="2 5" id="KW-0812">Transmembrane</keyword>
<dbReference type="Proteomes" id="UP000283509">
    <property type="component" value="Unassembled WGS sequence"/>
</dbReference>
<proteinExistence type="predicted"/>
<feature type="transmembrane region" description="Helical" evidence="5">
    <location>
        <begin position="69"/>
        <end position="91"/>
    </location>
</feature>
<reference evidence="6 7" key="1">
    <citation type="submission" date="2018-04" db="EMBL/GenBank/DDBJ databases">
        <authorList>
            <person name="Zhang X."/>
            <person name="Yuan J."/>
            <person name="Li F."/>
            <person name="Xiang J."/>
        </authorList>
    </citation>
    <scope>NUCLEOTIDE SEQUENCE [LARGE SCALE GENOMIC DNA]</scope>
    <source>
        <tissue evidence="6">Muscle</tissue>
    </source>
</reference>
<evidence type="ECO:0000256" key="1">
    <source>
        <dbReference type="ARBA" id="ARBA00004141"/>
    </source>
</evidence>
<protein>
    <submittedName>
        <fullName evidence="6">Uncharacterized protein</fullName>
    </submittedName>
</protein>
<dbReference type="Gene3D" id="1.20.1250.20">
    <property type="entry name" value="MFS general substrate transporter like domains"/>
    <property type="match status" value="1"/>
</dbReference>
<keyword evidence="3 5" id="KW-1133">Transmembrane helix</keyword>